<comment type="caution">
    <text evidence="1">The sequence shown here is derived from an EMBL/GenBank/DDBJ whole genome shotgun (WGS) entry which is preliminary data.</text>
</comment>
<evidence type="ECO:0000313" key="1">
    <source>
        <dbReference type="EMBL" id="CAH2103014.1"/>
    </source>
</evidence>
<evidence type="ECO:0008006" key="3">
    <source>
        <dbReference type="Google" id="ProtNLM"/>
    </source>
</evidence>
<dbReference type="AlphaFoldDB" id="A0AAU9UZN0"/>
<accession>A0AAU9UZN0</accession>
<protein>
    <recommendedName>
        <fullName evidence="3">Reverse transcriptase</fullName>
    </recommendedName>
</protein>
<proteinExistence type="predicted"/>
<reference evidence="1" key="1">
    <citation type="submission" date="2022-03" db="EMBL/GenBank/DDBJ databases">
        <authorList>
            <person name="Tunstrom K."/>
        </authorList>
    </citation>
    <scope>NUCLEOTIDE SEQUENCE</scope>
</reference>
<keyword evidence="2" id="KW-1185">Reference proteome</keyword>
<gene>
    <name evidence="1" type="ORF">EEDITHA_LOCUS17575</name>
</gene>
<dbReference type="EMBL" id="CAKOGL010000025">
    <property type="protein sequence ID" value="CAH2103014.1"/>
    <property type="molecule type" value="Genomic_DNA"/>
</dbReference>
<organism evidence="1 2">
    <name type="scientific">Euphydryas editha</name>
    <name type="common">Edith's checkerspot</name>
    <dbReference type="NCBI Taxonomy" id="104508"/>
    <lineage>
        <taxon>Eukaryota</taxon>
        <taxon>Metazoa</taxon>
        <taxon>Ecdysozoa</taxon>
        <taxon>Arthropoda</taxon>
        <taxon>Hexapoda</taxon>
        <taxon>Insecta</taxon>
        <taxon>Pterygota</taxon>
        <taxon>Neoptera</taxon>
        <taxon>Endopterygota</taxon>
        <taxon>Lepidoptera</taxon>
        <taxon>Glossata</taxon>
        <taxon>Ditrysia</taxon>
        <taxon>Papilionoidea</taxon>
        <taxon>Nymphalidae</taxon>
        <taxon>Nymphalinae</taxon>
        <taxon>Euphydryas</taxon>
    </lineage>
</organism>
<name>A0AAU9UZN0_EUPED</name>
<evidence type="ECO:0000313" key="2">
    <source>
        <dbReference type="Proteomes" id="UP001153954"/>
    </source>
</evidence>
<sequence length="132" mass="14718">MEDQFTPNPPHTTNANVVRHHTAVDEKVERFLSGPAPMLPGVEPISLSELRRAVFRLPKRKAPGSDGITNLGKDRRLPGSYRPITLLSHIAKLFERLLLRRMSPHLPLTQCTCGAVWILQQPLDDAPASEGR</sequence>
<dbReference type="Proteomes" id="UP001153954">
    <property type="component" value="Unassembled WGS sequence"/>
</dbReference>